<dbReference type="Proteomes" id="UP000324800">
    <property type="component" value="Unassembled WGS sequence"/>
</dbReference>
<sequence length="251" mass="28453">MDRWNQNGKGQFEAQSYVYETVKNQTNLIESGVQGLNRTNYLNSEIKLIDELAIYKADRAAYFIKDGPFITYSFGAKLAQQGSNYEPQQTDIYDKSSAVQVAVSGQLNTLDCEFQGTYILDNYTNESASNEAPNEEPDSFIDEVIIKHEKQIGSSPQPQYTITNVFNQFIINEVFKLYTPAYNTFYIVDDGTCRVCVFNLYFESKGLDGRSQEVGRIPDSILPADGKKPQESIPTDSDDVYKYCDSGMYYL</sequence>
<name>A0A5J4U345_9EUKA</name>
<dbReference type="AlphaFoldDB" id="A0A5J4U345"/>
<organism evidence="1 2">
    <name type="scientific">Streblomastix strix</name>
    <dbReference type="NCBI Taxonomy" id="222440"/>
    <lineage>
        <taxon>Eukaryota</taxon>
        <taxon>Metamonada</taxon>
        <taxon>Preaxostyla</taxon>
        <taxon>Oxymonadida</taxon>
        <taxon>Streblomastigidae</taxon>
        <taxon>Streblomastix</taxon>
    </lineage>
</organism>
<reference evidence="1 2" key="1">
    <citation type="submission" date="2019-03" db="EMBL/GenBank/DDBJ databases">
        <title>Single cell metagenomics reveals metabolic interactions within the superorganism composed of flagellate Streblomastix strix and complex community of Bacteroidetes bacteria on its surface.</title>
        <authorList>
            <person name="Treitli S.C."/>
            <person name="Kolisko M."/>
            <person name="Husnik F."/>
            <person name="Keeling P."/>
            <person name="Hampl V."/>
        </authorList>
    </citation>
    <scope>NUCLEOTIDE SEQUENCE [LARGE SCALE GENOMIC DNA]</scope>
    <source>
        <strain evidence="1">ST1C</strain>
    </source>
</reference>
<dbReference type="EMBL" id="SNRW01021201">
    <property type="protein sequence ID" value="KAA6364804.1"/>
    <property type="molecule type" value="Genomic_DNA"/>
</dbReference>
<accession>A0A5J4U345</accession>
<comment type="caution">
    <text evidence="1">The sequence shown here is derived from an EMBL/GenBank/DDBJ whole genome shotgun (WGS) entry which is preliminary data.</text>
</comment>
<proteinExistence type="predicted"/>
<protein>
    <submittedName>
        <fullName evidence="1">Uncharacterized protein</fullName>
    </submittedName>
</protein>
<evidence type="ECO:0000313" key="1">
    <source>
        <dbReference type="EMBL" id="KAA6364804.1"/>
    </source>
</evidence>
<evidence type="ECO:0000313" key="2">
    <source>
        <dbReference type="Proteomes" id="UP000324800"/>
    </source>
</evidence>
<gene>
    <name evidence="1" type="ORF">EZS28_039668</name>
</gene>